<evidence type="ECO:0000256" key="1">
    <source>
        <dbReference type="ARBA" id="ARBA00004714"/>
    </source>
</evidence>
<evidence type="ECO:0000313" key="9">
    <source>
        <dbReference type="Proteomes" id="UP000011087"/>
    </source>
</evidence>
<accession>L1JZF7</accession>
<dbReference type="RefSeq" id="XP_005840722.1">
    <property type="nucleotide sequence ID" value="XM_005840665.1"/>
</dbReference>
<dbReference type="GO" id="GO:0004332">
    <property type="term" value="F:fructose-bisphosphate aldolase activity"/>
    <property type="evidence" value="ECO:0007669"/>
    <property type="project" value="UniProtKB-EC"/>
</dbReference>
<dbReference type="OMA" id="RAYRQML"/>
<dbReference type="GeneID" id="17310242"/>
<dbReference type="EMBL" id="JH992969">
    <property type="protein sequence ID" value="EKX53742.1"/>
    <property type="molecule type" value="Genomic_DNA"/>
</dbReference>
<feature type="region of interest" description="Disordered" evidence="6">
    <location>
        <begin position="387"/>
        <end position="406"/>
    </location>
</feature>
<keyword evidence="9" id="KW-1185">Reference proteome</keyword>
<name>L1JZF7_GUITC</name>
<dbReference type="eggNOG" id="KOG1557">
    <property type="taxonomic scope" value="Eukaryota"/>
</dbReference>
<dbReference type="AlphaFoldDB" id="L1JZF7"/>
<sequence length="406" mass="43581">MLRAAALTISIGSACGFSVNFFNKPSIGRDVRAGVVALNMIDCHGGAHLSVEQKKALRETAELVARSGKGITACDEGPGTIGDRFEKVGIVNTEENRRLYRQMLFTNPVGSDYLSAAILDPETIFQRSDAGEPFPSLLMSQGIVPGVKPHLKVATLPGAGGATVMQGLDSLGTRCRSYYEAGARFAKWRSPLVIKDGDISDLAVRTNMEDLARYALICQSEGLMPIVEPDISLQGDYDLETAIRVNVKVQSHLYKAMLDHGVYMEGTTLKPNMVNPGKSCQRKYTAEELGEATITVLRRCMPCAMPGVNFLSGGQSLEDAAARLNAINRAKGNSPWNLSFSWSQALQLPLLELCKKNPPGSPLPLKEMSELLSKELAMAGAAARGEYHPAPGQGDHIPPAKAAVVA</sequence>
<dbReference type="PROSITE" id="PS51257">
    <property type="entry name" value="PROKAR_LIPOPROTEIN"/>
    <property type="match status" value="1"/>
</dbReference>
<dbReference type="SUPFAM" id="SSF51569">
    <property type="entry name" value="Aldolase"/>
    <property type="match status" value="1"/>
</dbReference>
<dbReference type="InterPro" id="IPR013785">
    <property type="entry name" value="Aldolase_TIM"/>
</dbReference>
<dbReference type="Pfam" id="PF00274">
    <property type="entry name" value="Glycolytic"/>
    <property type="match status" value="1"/>
</dbReference>
<evidence type="ECO:0000313" key="7">
    <source>
        <dbReference type="EMBL" id="EKX53742.1"/>
    </source>
</evidence>
<evidence type="ECO:0000256" key="4">
    <source>
        <dbReference type="ARBA" id="ARBA00023152"/>
    </source>
</evidence>
<dbReference type="InterPro" id="IPR000741">
    <property type="entry name" value="FBA_I"/>
</dbReference>
<dbReference type="HOGENOM" id="CLU_031243_0_0_1"/>
<dbReference type="OrthoDB" id="36455at2759"/>
<evidence type="ECO:0000256" key="5">
    <source>
        <dbReference type="ARBA" id="ARBA00023239"/>
    </source>
</evidence>
<reference evidence="7 9" key="1">
    <citation type="journal article" date="2012" name="Nature">
        <title>Algal genomes reveal evolutionary mosaicism and the fate of nucleomorphs.</title>
        <authorList>
            <consortium name="DOE Joint Genome Institute"/>
            <person name="Curtis B.A."/>
            <person name="Tanifuji G."/>
            <person name="Burki F."/>
            <person name="Gruber A."/>
            <person name="Irimia M."/>
            <person name="Maruyama S."/>
            <person name="Arias M.C."/>
            <person name="Ball S.G."/>
            <person name="Gile G.H."/>
            <person name="Hirakawa Y."/>
            <person name="Hopkins J.F."/>
            <person name="Kuo A."/>
            <person name="Rensing S.A."/>
            <person name="Schmutz J."/>
            <person name="Symeonidi A."/>
            <person name="Elias M."/>
            <person name="Eveleigh R.J."/>
            <person name="Herman E.K."/>
            <person name="Klute M.J."/>
            <person name="Nakayama T."/>
            <person name="Obornik M."/>
            <person name="Reyes-Prieto A."/>
            <person name="Armbrust E.V."/>
            <person name="Aves S.J."/>
            <person name="Beiko R.G."/>
            <person name="Coutinho P."/>
            <person name="Dacks J.B."/>
            <person name="Durnford D.G."/>
            <person name="Fast N.M."/>
            <person name="Green B.R."/>
            <person name="Grisdale C.J."/>
            <person name="Hempel F."/>
            <person name="Henrissat B."/>
            <person name="Hoppner M.P."/>
            <person name="Ishida K."/>
            <person name="Kim E."/>
            <person name="Koreny L."/>
            <person name="Kroth P.G."/>
            <person name="Liu Y."/>
            <person name="Malik S.B."/>
            <person name="Maier U.G."/>
            <person name="McRose D."/>
            <person name="Mock T."/>
            <person name="Neilson J.A."/>
            <person name="Onodera N.T."/>
            <person name="Poole A.M."/>
            <person name="Pritham E.J."/>
            <person name="Richards T.A."/>
            <person name="Rocap G."/>
            <person name="Roy S.W."/>
            <person name="Sarai C."/>
            <person name="Schaack S."/>
            <person name="Shirato S."/>
            <person name="Slamovits C.H."/>
            <person name="Spencer D.F."/>
            <person name="Suzuki S."/>
            <person name="Worden A.Z."/>
            <person name="Zauner S."/>
            <person name="Barry K."/>
            <person name="Bell C."/>
            <person name="Bharti A.K."/>
            <person name="Crow J.A."/>
            <person name="Grimwood J."/>
            <person name="Kramer R."/>
            <person name="Lindquist E."/>
            <person name="Lucas S."/>
            <person name="Salamov A."/>
            <person name="McFadden G.I."/>
            <person name="Lane C.E."/>
            <person name="Keeling P.J."/>
            <person name="Gray M.W."/>
            <person name="Grigoriev I.V."/>
            <person name="Archibald J.M."/>
        </authorList>
    </citation>
    <scope>NUCLEOTIDE SEQUENCE</scope>
    <source>
        <strain evidence="7 9">CCMP2712</strain>
    </source>
</reference>
<evidence type="ECO:0000256" key="3">
    <source>
        <dbReference type="ARBA" id="ARBA00013068"/>
    </source>
</evidence>
<dbReference type="EnsemblProtists" id="EKX53742">
    <property type="protein sequence ID" value="EKX53742"/>
    <property type="gene ID" value="GUITHDRAFT_159189"/>
</dbReference>
<reference evidence="8" key="3">
    <citation type="submission" date="2015-06" db="UniProtKB">
        <authorList>
            <consortium name="EnsemblProtists"/>
        </authorList>
    </citation>
    <scope>IDENTIFICATION</scope>
</reference>
<proteinExistence type="inferred from homology"/>
<dbReference type="STRING" id="905079.L1JZF7"/>
<dbReference type="EC" id="4.1.2.13" evidence="3"/>
<dbReference type="Proteomes" id="UP000011087">
    <property type="component" value="Unassembled WGS sequence"/>
</dbReference>
<dbReference type="Gene3D" id="3.20.20.70">
    <property type="entry name" value="Aldolase class I"/>
    <property type="match status" value="1"/>
</dbReference>
<dbReference type="PaxDb" id="55529-EKX53742"/>
<keyword evidence="4" id="KW-0324">Glycolysis</keyword>
<comment type="pathway">
    <text evidence="1">Carbohydrate degradation; glycolysis; D-glyceraldehyde 3-phosphate and glycerone phosphate from D-glucose: step 4/4.</text>
</comment>
<evidence type="ECO:0000256" key="2">
    <source>
        <dbReference type="ARBA" id="ARBA00010387"/>
    </source>
</evidence>
<gene>
    <name evidence="7" type="ORF">GUITHDRAFT_159189</name>
</gene>
<comment type="similarity">
    <text evidence="2">Belongs to the class I fructose-bisphosphate aldolase family.</text>
</comment>
<dbReference type="KEGG" id="gtt:GUITHDRAFT_159189"/>
<evidence type="ECO:0000256" key="6">
    <source>
        <dbReference type="SAM" id="MobiDB-lite"/>
    </source>
</evidence>
<reference evidence="9" key="2">
    <citation type="submission" date="2012-11" db="EMBL/GenBank/DDBJ databases">
        <authorList>
            <person name="Kuo A."/>
            <person name="Curtis B.A."/>
            <person name="Tanifuji G."/>
            <person name="Burki F."/>
            <person name="Gruber A."/>
            <person name="Irimia M."/>
            <person name="Maruyama S."/>
            <person name="Arias M.C."/>
            <person name="Ball S.G."/>
            <person name="Gile G.H."/>
            <person name="Hirakawa Y."/>
            <person name="Hopkins J.F."/>
            <person name="Rensing S.A."/>
            <person name="Schmutz J."/>
            <person name="Symeonidi A."/>
            <person name="Elias M."/>
            <person name="Eveleigh R.J."/>
            <person name="Herman E.K."/>
            <person name="Klute M.J."/>
            <person name="Nakayama T."/>
            <person name="Obornik M."/>
            <person name="Reyes-Prieto A."/>
            <person name="Armbrust E.V."/>
            <person name="Aves S.J."/>
            <person name="Beiko R.G."/>
            <person name="Coutinho P."/>
            <person name="Dacks J.B."/>
            <person name="Durnford D.G."/>
            <person name="Fast N.M."/>
            <person name="Green B.R."/>
            <person name="Grisdale C."/>
            <person name="Hempe F."/>
            <person name="Henrissat B."/>
            <person name="Hoppner M.P."/>
            <person name="Ishida K.-I."/>
            <person name="Kim E."/>
            <person name="Koreny L."/>
            <person name="Kroth P.G."/>
            <person name="Liu Y."/>
            <person name="Malik S.-B."/>
            <person name="Maier U.G."/>
            <person name="McRose D."/>
            <person name="Mock T."/>
            <person name="Neilson J.A."/>
            <person name="Onodera N.T."/>
            <person name="Poole A.M."/>
            <person name="Pritham E.J."/>
            <person name="Richards T.A."/>
            <person name="Rocap G."/>
            <person name="Roy S.W."/>
            <person name="Sarai C."/>
            <person name="Schaack S."/>
            <person name="Shirato S."/>
            <person name="Slamovits C.H."/>
            <person name="Spencer D.F."/>
            <person name="Suzuki S."/>
            <person name="Worden A.Z."/>
            <person name="Zauner S."/>
            <person name="Barry K."/>
            <person name="Bell C."/>
            <person name="Bharti A.K."/>
            <person name="Crow J.A."/>
            <person name="Grimwood J."/>
            <person name="Kramer R."/>
            <person name="Lindquist E."/>
            <person name="Lucas S."/>
            <person name="Salamov A."/>
            <person name="McFadden G.I."/>
            <person name="Lane C.E."/>
            <person name="Keeling P.J."/>
            <person name="Gray M.W."/>
            <person name="Grigoriev I.V."/>
            <person name="Archibald J.M."/>
        </authorList>
    </citation>
    <scope>NUCLEOTIDE SEQUENCE</scope>
    <source>
        <strain evidence="9">CCMP2712</strain>
    </source>
</reference>
<dbReference type="NCBIfam" id="NF033379">
    <property type="entry name" value="FrucBisAld_I"/>
    <property type="match status" value="1"/>
</dbReference>
<dbReference type="PANTHER" id="PTHR11627">
    <property type="entry name" value="FRUCTOSE-BISPHOSPHATE ALDOLASE"/>
    <property type="match status" value="1"/>
</dbReference>
<organism evidence="7">
    <name type="scientific">Guillardia theta (strain CCMP2712)</name>
    <name type="common">Cryptophyte</name>
    <dbReference type="NCBI Taxonomy" id="905079"/>
    <lineage>
        <taxon>Eukaryota</taxon>
        <taxon>Cryptophyceae</taxon>
        <taxon>Pyrenomonadales</taxon>
        <taxon>Geminigeraceae</taxon>
        <taxon>Guillardia</taxon>
    </lineage>
</organism>
<dbReference type="GO" id="GO:0006096">
    <property type="term" value="P:glycolytic process"/>
    <property type="evidence" value="ECO:0007669"/>
    <property type="project" value="UniProtKB-UniPathway"/>
</dbReference>
<protein>
    <recommendedName>
        <fullName evidence="3">fructose-bisphosphate aldolase</fullName>
        <ecNumber evidence="3">4.1.2.13</ecNumber>
    </recommendedName>
</protein>
<keyword evidence="5" id="KW-0456">Lyase</keyword>
<evidence type="ECO:0000313" key="8">
    <source>
        <dbReference type="EnsemblProtists" id="EKX53742"/>
    </source>
</evidence>
<dbReference type="UniPathway" id="UPA00109">
    <property type="reaction ID" value="UER00183"/>
</dbReference>